<dbReference type="AlphaFoldDB" id="A0A413IL91"/>
<gene>
    <name evidence="2" type="ORF">DXA50_12810</name>
</gene>
<feature type="region of interest" description="Disordered" evidence="1">
    <location>
        <begin position="44"/>
        <end position="77"/>
    </location>
</feature>
<sequence>ESGCKDKAMIPPFPNFFTVFFHLFFKPPANTVTGKTLGRKIFTGKDHREKGGKGGTTGKRDRTLARQAPFMDTRERL</sequence>
<evidence type="ECO:0000313" key="2">
    <source>
        <dbReference type="EMBL" id="RGY15425.1"/>
    </source>
</evidence>
<organism evidence="2 3">
    <name type="scientific">Butyricimonas virosa</name>
    <dbReference type="NCBI Taxonomy" id="544645"/>
    <lineage>
        <taxon>Bacteria</taxon>
        <taxon>Pseudomonadati</taxon>
        <taxon>Bacteroidota</taxon>
        <taxon>Bacteroidia</taxon>
        <taxon>Bacteroidales</taxon>
        <taxon>Odoribacteraceae</taxon>
        <taxon>Butyricimonas</taxon>
    </lineage>
</organism>
<proteinExistence type="predicted"/>
<comment type="caution">
    <text evidence="2">The sequence shown here is derived from an EMBL/GenBank/DDBJ whole genome shotgun (WGS) entry which is preliminary data.</text>
</comment>
<feature type="compositionally biased region" description="Basic and acidic residues" evidence="1">
    <location>
        <begin position="44"/>
        <end position="64"/>
    </location>
</feature>
<protein>
    <submittedName>
        <fullName evidence="2">Uncharacterized protein</fullName>
    </submittedName>
</protein>
<feature type="non-terminal residue" evidence="2">
    <location>
        <position position="1"/>
    </location>
</feature>
<name>A0A413IL91_9BACT</name>
<dbReference type="RefSeq" id="WP_220395871.1">
    <property type="nucleotide sequence ID" value="NZ_QSCR01000024.1"/>
</dbReference>
<dbReference type="Proteomes" id="UP000286063">
    <property type="component" value="Unassembled WGS sequence"/>
</dbReference>
<reference evidence="2 3" key="1">
    <citation type="submission" date="2018-08" db="EMBL/GenBank/DDBJ databases">
        <title>A genome reference for cultivated species of the human gut microbiota.</title>
        <authorList>
            <person name="Zou Y."/>
            <person name="Xue W."/>
            <person name="Luo G."/>
        </authorList>
    </citation>
    <scope>NUCLEOTIDE SEQUENCE [LARGE SCALE GENOMIC DNA]</scope>
    <source>
        <strain evidence="2 3">OF02-7</strain>
    </source>
</reference>
<accession>A0A413IL91</accession>
<evidence type="ECO:0000313" key="3">
    <source>
        <dbReference type="Proteomes" id="UP000286063"/>
    </source>
</evidence>
<evidence type="ECO:0000256" key="1">
    <source>
        <dbReference type="SAM" id="MobiDB-lite"/>
    </source>
</evidence>
<dbReference type="EMBL" id="QSCR01000024">
    <property type="protein sequence ID" value="RGY15425.1"/>
    <property type="molecule type" value="Genomic_DNA"/>
</dbReference>